<dbReference type="Gene3D" id="3.10.450.80">
    <property type="match status" value="1"/>
</dbReference>
<dbReference type="GO" id="GO:1990904">
    <property type="term" value="C:ribonucleoprotein complex"/>
    <property type="evidence" value="ECO:0007669"/>
    <property type="project" value="UniProtKB-KW"/>
</dbReference>
<evidence type="ECO:0000313" key="5">
    <source>
        <dbReference type="Proteomes" id="UP000740883"/>
    </source>
</evidence>
<dbReference type="AlphaFoldDB" id="A0A9P6KZU4"/>
<dbReference type="GO" id="GO:0005840">
    <property type="term" value="C:ribosome"/>
    <property type="evidence" value="ECO:0007669"/>
    <property type="project" value="UniProtKB-KW"/>
</dbReference>
<name>A0A9P6KZU4_9MICR</name>
<dbReference type="GO" id="GO:0006412">
    <property type="term" value="P:translation"/>
    <property type="evidence" value="ECO:0007669"/>
    <property type="project" value="InterPro"/>
</dbReference>
<dbReference type="SUPFAM" id="SSF57829">
    <property type="entry name" value="Zn-binding ribosomal proteins"/>
    <property type="match status" value="1"/>
</dbReference>
<organism evidence="4 5">
    <name type="scientific">Nosema granulosis</name>
    <dbReference type="NCBI Taxonomy" id="83296"/>
    <lineage>
        <taxon>Eukaryota</taxon>
        <taxon>Fungi</taxon>
        <taxon>Fungi incertae sedis</taxon>
        <taxon>Microsporidia</taxon>
        <taxon>Nosematidae</taxon>
        <taxon>Nosema</taxon>
    </lineage>
</organism>
<sequence>MVNFPKTKRTFCSKCNKHNVHKLSLYKKGKDNPDAKGNRRYRLKQKTLGQTRPILKRKAKVTKKIVFKLECSKCKRVKQEAHKRAKHVVVGGEKKSKGEALTY</sequence>
<dbReference type="FunFam" id="3.10.450.80:FF:000001">
    <property type="entry name" value="60S ribosomal protein L44"/>
    <property type="match status" value="1"/>
</dbReference>
<evidence type="ECO:0000313" key="4">
    <source>
        <dbReference type="EMBL" id="KAF9764313.1"/>
    </source>
</evidence>
<keyword evidence="2 4" id="KW-0689">Ribosomal protein</keyword>
<dbReference type="OrthoDB" id="2967263at2759"/>
<keyword evidence="3" id="KW-0687">Ribonucleoprotein</keyword>
<gene>
    <name evidence="4" type="primary">RPL44</name>
    <name evidence="4" type="ORF">NGRA_0669</name>
</gene>
<dbReference type="Pfam" id="PF00935">
    <property type="entry name" value="Ribosomal_L44"/>
    <property type="match status" value="1"/>
</dbReference>
<accession>A0A9P6KZU4</accession>
<dbReference type="InterPro" id="IPR000552">
    <property type="entry name" value="Ribosomal_eL44"/>
</dbReference>
<dbReference type="PANTHER" id="PTHR10369">
    <property type="entry name" value="60S RIBOSOMAL PROTEIN L36A/L44"/>
    <property type="match status" value="1"/>
</dbReference>
<dbReference type="Proteomes" id="UP000740883">
    <property type="component" value="Unassembled WGS sequence"/>
</dbReference>
<dbReference type="GO" id="GO:0003735">
    <property type="term" value="F:structural constituent of ribosome"/>
    <property type="evidence" value="ECO:0007669"/>
    <property type="project" value="InterPro"/>
</dbReference>
<proteinExistence type="inferred from homology"/>
<comment type="caution">
    <text evidence="4">The sequence shown here is derived from an EMBL/GenBank/DDBJ whole genome shotgun (WGS) entry which is preliminary data.</text>
</comment>
<evidence type="ECO:0000256" key="3">
    <source>
        <dbReference type="ARBA" id="ARBA00023274"/>
    </source>
</evidence>
<dbReference type="InterPro" id="IPR011332">
    <property type="entry name" value="Ribosomal_zn-bd"/>
</dbReference>
<evidence type="ECO:0000256" key="1">
    <source>
        <dbReference type="ARBA" id="ARBA00009364"/>
    </source>
</evidence>
<dbReference type="EMBL" id="SBJO01000028">
    <property type="protein sequence ID" value="KAF9764313.1"/>
    <property type="molecule type" value="Genomic_DNA"/>
</dbReference>
<protein>
    <submittedName>
        <fullName evidence="4">60S ribosomal protein L44</fullName>
    </submittedName>
</protein>
<keyword evidence="5" id="KW-1185">Reference proteome</keyword>
<reference evidence="4 5" key="1">
    <citation type="journal article" date="2020" name="Genome Biol. Evol.">
        <title>Comparative genomics of strictly vertically transmitted, feminizing microsporidia endosymbionts of amphipod crustaceans.</title>
        <authorList>
            <person name="Cormier A."/>
            <person name="Chebbi M.A."/>
            <person name="Giraud I."/>
            <person name="Wattier R."/>
            <person name="Teixeira M."/>
            <person name="Gilbert C."/>
            <person name="Rigaud T."/>
            <person name="Cordaux R."/>
        </authorList>
    </citation>
    <scope>NUCLEOTIDE SEQUENCE [LARGE SCALE GENOMIC DNA]</scope>
    <source>
        <strain evidence="4 5">Ou3-Ou53</strain>
    </source>
</reference>
<dbReference type="InterPro" id="IPR053708">
    <property type="entry name" value="Ribosomal_LSU_eL42"/>
</dbReference>
<evidence type="ECO:0000256" key="2">
    <source>
        <dbReference type="ARBA" id="ARBA00022980"/>
    </source>
</evidence>
<comment type="similarity">
    <text evidence="1">Belongs to the eukaryotic ribosomal protein eL42 family.</text>
</comment>